<evidence type="ECO:0000256" key="1">
    <source>
        <dbReference type="SAM" id="MobiDB-lite"/>
    </source>
</evidence>
<accession>A0ABY7BAQ5</accession>
<dbReference type="Pfam" id="PF20611">
    <property type="entry name" value="DUF6801"/>
    <property type="match status" value="1"/>
</dbReference>
<evidence type="ECO:0000313" key="5">
    <source>
        <dbReference type="Proteomes" id="UP001163203"/>
    </source>
</evidence>
<feature type="signal peptide" evidence="2">
    <location>
        <begin position="1"/>
        <end position="26"/>
    </location>
</feature>
<proteinExistence type="predicted"/>
<feature type="compositionally biased region" description="Low complexity" evidence="1">
    <location>
        <begin position="214"/>
        <end position="231"/>
    </location>
</feature>
<dbReference type="InterPro" id="IPR046542">
    <property type="entry name" value="DUF6801"/>
</dbReference>
<dbReference type="EMBL" id="CP113836">
    <property type="protein sequence ID" value="WAL69439.1"/>
    <property type="molecule type" value="Genomic_DNA"/>
</dbReference>
<keyword evidence="5" id="KW-1185">Reference proteome</keyword>
<keyword evidence="2" id="KW-0732">Signal</keyword>
<dbReference type="Proteomes" id="UP001163203">
    <property type="component" value="Chromosome"/>
</dbReference>
<sequence>MRKVIAAASSSAVVAGTAVTALLAGAGTGAAAPASLTLNYSCPFPLIGTQTLQIALSADIPATATVGQPTPAFDVKTVSTVPSTATQGLSLVGAATVEGSAAAASTVNAPEGTVPVTVPATIPPTPVPSSGSFQVTATGSAPSLTFTKAGTATITVGDIKLTLHPKKADGTDTGLGTFDSQCTQVAGQNNTLATIQIADAPTSTPPTTQPPTTQPTTSEPPTTQPTTTEPPTTQPPTTQPTTSTSAPGGGGIQYSYGLRGSSTLKTLNAKVPLSGGIAADLDLATGAFTADLNLDPTRMRASLFWFIPVTANVAFQQEGKTTGTLSGGVLASDSKTTIKLPVIKLFGFPISKSPNCRSSSPSDIKLTSGAGFDPLNGGKLSGTYDIAPLTGCGPLNNLISALATGPGNTIDVTLSPKSS</sequence>
<evidence type="ECO:0000256" key="2">
    <source>
        <dbReference type="SAM" id="SignalP"/>
    </source>
</evidence>
<organism evidence="4 5">
    <name type="scientific">Amycolatopsis cynarae</name>
    <dbReference type="NCBI Taxonomy" id="2995223"/>
    <lineage>
        <taxon>Bacteria</taxon>
        <taxon>Bacillati</taxon>
        <taxon>Actinomycetota</taxon>
        <taxon>Actinomycetes</taxon>
        <taxon>Pseudonocardiales</taxon>
        <taxon>Pseudonocardiaceae</taxon>
        <taxon>Amycolatopsis</taxon>
    </lineage>
</organism>
<protein>
    <recommendedName>
        <fullName evidence="3">DUF6801 domain-containing protein</fullName>
    </recommendedName>
</protein>
<name>A0ABY7BAQ5_9PSEU</name>
<gene>
    <name evidence="4" type="ORF">ORV05_17245</name>
</gene>
<feature type="region of interest" description="Disordered" evidence="1">
    <location>
        <begin position="199"/>
        <end position="254"/>
    </location>
</feature>
<feature type="chain" id="PRO_5047234142" description="DUF6801 domain-containing protein" evidence="2">
    <location>
        <begin position="27"/>
        <end position="419"/>
    </location>
</feature>
<evidence type="ECO:0000313" key="4">
    <source>
        <dbReference type="EMBL" id="WAL69439.1"/>
    </source>
</evidence>
<evidence type="ECO:0000259" key="3">
    <source>
        <dbReference type="Pfam" id="PF20611"/>
    </source>
</evidence>
<reference evidence="4" key="1">
    <citation type="submission" date="2022-11" db="EMBL/GenBank/DDBJ databases">
        <authorList>
            <person name="Mo P."/>
        </authorList>
    </citation>
    <scope>NUCLEOTIDE SEQUENCE</scope>
    <source>
        <strain evidence="4">HUAS 11-8</strain>
    </source>
</reference>
<feature type="compositionally biased region" description="Pro residues" evidence="1">
    <location>
        <begin position="203"/>
        <end position="213"/>
    </location>
</feature>
<feature type="domain" description="DUF6801" evidence="3">
    <location>
        <begin position="39"/>
        <end position="193"/>
    </location>
</feature>